<dbReference type="Gene3D" id="1.10.287.110">
    <property type="entry name" value="DnaJ domain"/>
    <property type="match status" value="1"/>
</dbReference>
<sequence length="80" mass="9152">MDPYAVLELERGANAAQIRQAFRKAALRWHPDKFAARHGVGDAQREEAERRFRELNAAHGVLTDPVKKRHYDLGGGMRRD</sequence>
<reference evidence="3" key="1">
    <citation type="journal article" date="2013" name="Nature">
        <title>Pan genome of the phytoplankton Emiliania underpins its global distribution.</title>
        <authorList>
            <person name="Read B.A."/>
            <person name="Kegel J."/>
            <person name="Klute M.J."/>
            <person name="Kuo A."/>
            <person name="Lefebvre S.C."/>
            <person name="Maumus F."/>
            <person name="Mayer C."/>
            <person name="Miller J."/>
            <person name="Monier A."/>
            <person name="Salamov A."/>
            <person name="Young J."/>
            <person name="Aguilar M."/>
            <person name="Claverie J.M."/>
            <person name="Frickenhaus S."/>
            <person name="Gonzalez K."/>
            <person name="Herman E.K."/>
            <person name="Lin Y.C."/>
            <person name="Napier J."/>
            <person name="Ogata H."/>
            <person name="Sarno A.F."/>
            <person name="Shmutz J."/>
            <person name="Schroeder D."/>
            <person name="de Vargas C."/>
            <person name="Verret F."/>
            <person name="von Dassow P."/>
            <person name="Valentin K."/>
            <person name="Van de Peer Y."/>
            <person name="Wheeler G."/>
            <person name="Dacks J.B."/>
            <person name="Delwiche C.F."/>
            <person name="Dyhrman S.T."/>
            <person name="Glockner G."/>
            <person name="John U."/>
            <person name="Richards T."/>
            <person name="Worden A.Z."/>
            <person name="Zhang X."/>
            <person name="Grigoriev I.V."/>
            <person name="Allen A.E."/>
            <person name="Bidle K."/>
            <person name="Borodovsky M."/>
            <person name="Bowler C."/>
            <person name="Brownlee C."/>
            <person name="Cock J.M."/>
            <person name="Elias M."/>
            <person name="Gladyshev V.N."/>
            <person name="Groth M."/>
            <person name="Guda C."/>
            <person name="Hadaegh A."/>
            <person name="Iglesias-Rodriguez M.D."/>
            <person name="Jenkins J."/>
            <person name="Jones B.M."/>
            <person name="Lawson T."/>
            <person name="Leese F."/>
            <person name="Lindquist E."/>
            <person name="Lobanov A."/>
            <person name="Lomsadze A."/>
            <person name="Malik S.B."/>
            <person name="Marsh M.E."/>
            <person name="Mackinder L."/>
            <person name="Mock T."/>
            <person name="Mueller-Roeber B."/>
            <person name="Pagarete A."/>
            <person name="Parker M."/>
            <person name="Probert I."/>
            <person name="Quesneville H."/>
            <person name="Raines C."/>
            <person name="Rensing S.A."/>
            <person name="Riano-Pachon D.M."/>
            <person name="Richier S."/>
            <person name="Rokitta S."/>
            <person name="Shiraiwa Y."/>
            <person name="Soanes D.M."/>
            <person name="van der Giezen M."/>
            <person name="Wahlund T.M."/>
            <person name="Williams B."/>
            <person name="Wilson W."/>
            <person name="Wolfe G."/>
            <person name="Wurch L.L."/>
        </authorList>
    </citation>
    <scope>NUCLEOTIDE SEQUENCE</scope>
</reference>
<dbReference type="KEGG" id="ehx:EMIHUDRAFT_353209"/>
<dbReference type="Pfam" id="PF00226">
    <property type="entry name" value="DnaJ"/>
    <property type="match status" value="1"/>
</dbReference>
<dbReference type="AlphaFoldDB" id="A0A0D3K0F0"/>
<dbReference type="HOGENOM" id="CLU_017633_18_1_1"/>
<proteinExistence type="predicted"/>
<dbReference type="SMART" id="SM00271">
    <property type="entry name" value="DnaJ"/>
    <property type="match status" value="1"/>
</dbReference>
<dbReference type="Proteomes" id="UP000013827">
    <property type="component" value="Unassembled WGS sequence"/>
</dbReference>
<dbReference type="EnsemblProtists" id="EOD29235">
    <property type="protein sequence ID" value="EOD29235"/>
    <property type="gene ID" value="EMIHUDRAFT_353209"/>
</dbReference>
<dbReference type="GeneID" id="19046584"/>
<dbReference type="InterPro" id="IPR001623">
    <property type="entry name" value="DnaJ_domain"/>
</dbReference>
<dbReference type="PROSITE" id="PS50076">
    <property type="entry name" value="DNAJ_2"/>
    <property type="match status" value="1"/>
</dbReference>
<dbReference type="InterPro" id="IPR036869">
    <property type="entry name" value="J_dom_sf"/>
</dbReference>
<name>A0A0D3K0F0_EMIH1</name>
<dbReference type="PANTHER" id="PTHR24074">
    <property type="entry name" value="CO-CHAPERONE PROTEIN DJLA"/>
    <property type="match status" value="1"/>
</dbReference>
<dbReference type="PRINTS" id="PR00625">
    <property type="entry name" value="JDOMAIN"/>
</dbReference>
<evidence type="ECO:0000313" key="2">
    <source>
        <dbReference type="EnsemblProtists" id="EOD29235"/>
    </source>
</evidence>
<dbReference type="PaxDb" id="2903-EOD29235"/>
<keyword evidence="3" id="KW-1185">Reference proteome</keyword>
<dbReference type="RefSeq" id="XP_005781664.1">
    <property type="nucleotide sequence ID" value="XM_005781607.1"/>
</dbReference>
<organism evidence="2 3">
    <name type="scientific">Emiliania huxleyi (strain CCMP1516)</name>
    <dbReference type="NCBI Taxonomy" id="280463"/>
    <lineage>
        <taxon>Eukaryota</taxon>
        <taxon>Haptista</taxon>
        <taxon>Haptophyta</taxon>
        <taxon>Prymnesiophyceae</taxon>
        <taxon>Isochrysidales</taxon>
        <taxon>Noelaerhabdaceae</taxon>
        <taxon>Emiliania</taxon>
    </lineage>
</organism>
<protein>
    <recommendedName>
        <fullName evidence="1">J domain-containing protein</fullName>
    </recommendedName>
</protein>
<dbReference type="STRING" id="2903.R1ERH9"/>
<feature type="domain" description="J" evidence="1">
    <location>
        <begin position="2"/>
        <end position="75"/>
    </location>
</feature>
<reference evidence="2" key="2">
    <citation type="submission" date="2024-10" db="UniProtKB">
        <authorList>
            <consortium name="EnsemblProtists"/>
        </authorList>
    </citation>
    <scope>IDENTIFICATION</scope>
</reference>
<dbReference type="SUPFAM" id="SSF46565">
    <property type="entry name" value="Chaperone J-domain"/>
    <property type="match status" value="1"/>
</dbReference>
<dbReference type="CDD" id="cd06257">
    <property type="entry name" value="DnaJ"/>
    <property type="match status" value="1"/>
</dbReference>
<dbReference type="eggNOG" id="KOG0714">
    <property type="taxonomic scope" value="Eukaryota"/>
</dbReference>
<evidence type="ECO:0000259" key="1">
    <source>
        <dbReference type="PROSITE" id="PS50076"/>
    </source>
</evidence>
<evidence type="ECO:0000313" key="3">
    <source>
        <dbReference type="Proteomes" id="UP000013827"/>
    </source>
</evidence>
<accession>A0A0D3K0F0</accession>
<dbReference type="InterPro" id="IPR050817">
    <property type="entry name" value="DjlA_DnaK_co-chaperone"/>
</dbReference>